<reference evidence="3" key="1">
    <citation type="submission" date="2013-04" db="EMBL/GenBank/DDBJ databases">
        <authorList>
            <person name="Qu J."/>
            <person name="Murali S.C."/>
            <person name="Bandaranaike D."/>
            <person name="Bellair M."/>
            <person name="Blankenburg K."/>
            <person name="Chao H."/>
            <person name="Dinh H."/>
            <person name="Doddapaneni H."/>
            <person name="Downs B."/>
            <person name="Dugan-Rocha S."/>
            <person name="Elkadiri S."/>
            <person name="Gnanaolivu R.D."/>
            <person name="Hernandez B."/>
            <person name="Javaid M."/>
            <person name="Jayaseelan J.C."/>
            <person name="Lee S."/>
            <person name="Li M."/>
            <person name="Ming W."/>
            <person name="Munidasa M."/>
            <person name="Muniz J."/>
            <person name="Nguyen L."/>
            <person name="Ongeri F."/>
            <person name="Osuji N."/>
            <person name="Pu L.-L."/>
            <person name="Puazo M."/>
            <person name="Qu C."/>
            <person name="Quiroz J."/>
            <person name="Raj R."/>
            <person name="Weissenberger G."/>
            <person name="Xin Y."/>
            <person name="Zou X."/>
            <person name="Han Y."/>
            <person name="Richards S."/>
            <person name="Worley K."/>
            <person name="Muzny D."/>
            <person name="Gibbs R."/>
        </authorList>
    </citation>
    <scope>NUCLEOTIDE SEQUENCE</scope>
    <source>
        <strain evidence="3">Sampled in the wild</strain>
    </source>
</reference>
<protein>
    <recommendedName>
        <fullName evidence="2">Vps16 N-terminal domain-containing protein</fullName>
    </recommendedName>
</protein>
<evidence type="ECO:0000313" key="4">
    <source>
        <dbReference type="Proteomes" id="UP000792457"/>
    </source>
</evidence>
<name>A0A8K0P9B2_LADFU</name>
<dbReference type="Pfam" id="PF04841">
    <property type="entry name" value="Vps16_N"/>
    <property type="match status" value="1"/>
</dbReference>
<proteinExistence type="predicted"/>
<dbReference type="EMBL" id="KZ309069">
    <property type="protein sequence ID" value="KAG8236733.1"/>
    <property type="molecule type" value="Genomic_DNA"/>
</dbReference>
<dbReference type="GO" id="GO:0006886">
    <property type="term" value="P:intracellular protein transport"/>
    <property type="evidence" value="ECO:0007669"/>
    <property type="project" value="InterPro"/>
</dbReference>
<reference evidence="3" key="2">
    <citation type="submission" date="2017-10" db="EMBL/GenBank/DDBJ databases">
        <title>Ladona fulva Genome sequencing and assembly.</title>
        <authorList>
            <person name="Murali S."/>
            <person name="Richards S."/>
            <person name="Bandaranaike D."/>
            <person name="Bellair M."/>
            <person name="Blankenburg K."/>
            <person name="Chao H."/>
            <person name="Dinh H."/>
            <person name="Doddapaneni H."/>
            <person name="Dugan-Rocha S."/>
            <person name="Elkadiri S."/>
            <person name="Gnanaolivu R."/>
            <person name="Hernandez B."/>
            <person name="Skinner E."/>
            <person name="Javaid M."/>
            <person name="Lee S."/>
            <person name="Li M."/>
            <person name="Ming W."/>
            <person name="Munidasa M."/>
            <person name="Muniz J."/>
            <person name="Nguyen L."/>
            <person name="Hughes D."/>
            <person name="Osuji N."/>
            <person name="Pu L.-L."/>
            <person name="Puazo M."/>
            <person name="Qu C."/>
            <person name="Quiroz J."/>
            <person name="Raj R."/>
            <person name="Weissenberger G."/>
            <person name="Xin Y."/>
            <person name="Zou X."/>
            <person name="Han Y."/>
            <person name="Worley K."/>
            <person name="Muzny D."/>
            <person name="Gibbs R."/>
        </authorList>
    </citation>
    <scope>NUCLEOTIDE SEQUENCE</scope>
    <source>
        <strain evidence="3">Sampled in the wild</strain>
    </source>
</reference>
<dbReference type="Proteomes" id="UP000792457">
    <property type="component" value="Unassembled WGS sequence"/>
</dbReference>
<evidence type="ECO:0000256" key="1">
    <source>
        <dbReference type="SAM" id="MobiDB-lite"/>
    </source>
</evidence>
<dbReference type="OrthoDB" id="1792at2759"/>
<feature type="region of interest" description="Disordered" evidence="1">
    <location>
        <begin position="1"/>
        <end position="44"/>
    </location>
</feature>
<dbReference type="GO" id="GO:0005765">
    <property type="term" value="C:lysosomal membrane"/>
    <property type="evidence" value="ECO:0007669"/>
    <property type="project" value="TreeGrafter"/>
</dbReference>
<dbReference type="InterPro" id="IPR006926">
    <property type="entry name" value="Vps16_N"/>
</dbReference>
<dbReference type="InterPro" id="IPR016534">
    <property type="entry name" value="VPS16"/>
</dbReference>
<dbReference type="GO" id="GO:0042144">
    <property type="term" value="P:vacuole fusion, non-autophagic"/>
    <property type="evidence" value="ECO:0007669"/>
    <property type="project" value="TreeGrafter"/>
</dbReference>
<dbReference type="GO" id="GO:0005768">
    <property type="term" value="C:endosome"/>
    <property type="evidence" value="ECO:0007669"/>
    <property type="project" value="TreeGrafter"/>
</dbReference>
<feature type="non-terminal residue" evidence="3">
    <location>
        <position position="1"/>
    </location>
</feature>
<dbReference type="PANTHER" id="PTHR12811:SF0">
    <property type="entry name" value="VACUOLAR PROTEIN SORTING-ASSOCIATED PROTEIN 16 HOMOLOG"/>
    <property type="match status" value="1"/>
</dbReference>
<dbReference type="PANTHER" id="PTHR12811">
    <property type="entry name" value="VACUOLAR PROTEIN SORTING VPS16"/>
    <property type="match status" value="1"/>
</dbReference>
<sequence length="178" mass="20201">MALRKSDGTLSQSIYHKTKHTQPTDTYMPLPTTTHGRRRRREMPHRCGTDGILGLWENNSDAINLSLVGRQTPNSELITYTEDSSVHLVPEIDGVRILSKSVQEILQRVPPVVQGIFRISSTEPAAYLLEASKHFLKRSHRADQYILLVKSNLKEAVQQCIEAAGHEYEISNQKMLIR</sequence>
<evidence type="ECO:0000259" key="2">
    <source>
        <dbReference type="Pfam" id="PF04841"/>
    </source>
</evidence>
<dbReference type="GO" id="GO:0030897">
    <property type="term" value="C:HOPS complex"/>
    <property type="evidence" value="ECO:0007669"/>
    <property type="project" value="TreeGrafter"/>
</dbReference>
<comment type="caution">
    <text evidence="3">The sequence shown here is derived from an EMBL/GenBank/DDBJ whole genome shotgun (WGS) entry which is preliminary data.</text>
</comment>
<keyword evidence="4" id="KW-1185">Reference proteome</keyword>
<organism evidence="3 4">
    <name type="scientific">Ladona fulva</name>
    <name type="common">Scarce chaser dragonfly</name>
    <name type="synonym">Libellula fulva</name>
    <dbReference type="NCBI Taxonomy" id="123851"/>
    <lineage>
        <taxon>Eukaryota</taxon>
        <taxon>Metazoa</taxon>
        <taxon>Ecdysozoa</taxon>
        <taxon>Arthropoda</taxon>
        <taxon>Hexapoda</taxon>
        <taxon>Insecta</taxon>
        <taxon>Pterygota</taxon>
        <taxon>Palaeoptera</taxon>
        <taxon>Odonata</taxon>
        <taxon>Epiprocta</taxon>
        <taxon>Anisoptera</taxon>
        <taxon>Libelluloidea</taxon>
        <taxon>Libellulidae</taxon>
        <taxon>Ladona</taxon>
    </lineage>
</organism>
<evidence type="ECO:0000313" key="3">
    <source>
        <dbReference type="EMBL" id="KAG8236733.1"/>
    </source>
</evidence>
<feature type="domain" description="Vps16 N-terminal" evidence="2">
    <location>
        <begin position="64"/>
        <end position="178"/>
    </location>
</feature>
<gene>
    <name evidence="3" type="ORF">J437_LFUL014230</name>
</gene>
<dbReference type="GO" id="GO:0003779">
    <property type="term" value="F:actin binding"/>
    <property type="evidence" value="ECO:0007669"/>
    <property type="project" value="TreeGrafter"/>
</dbReference>
<dbReference type="AlphaFoldDB" id="A0A8K0P9B2"/>
<feature type="compositionally biased region" description="Polar residues" evidence="1">
    <location>
        <begin position="8"/>
        <end position="25"/>
    </location>
</feature>
<dbReference type="GO" id="GO:0016197">
    <property type="term" value="P:endosomal transport"/>
    <property type="evidence" value="ECO:0007669"/>
    <property type="project" value="TreeGrafter"/>
</dbReference>
<accession>A0A8K0P9B2</accession>